<dbReference type="PANTHER" id="PTHR16943">
    <property type="entry name" value="2-METHYLCITRATE DEHYDRATASE-RELATED"/>
    <property type="match status" value="1"/>
</dbReference>
<feature type="domain" description="MmgE/PrpD C-terminal" evidence="3">
    <location>
        <begin position="272"/>
        <end position="433"/>
    </location>
</feature>
<feature type="domain" description="MmgE/PrpD N-terminal" evidence="2">
    <location>
        <begin position="7"/>
        <end position="251"/>
    </location>
</feature>
<dbReference type="InterPro" id="IPR036148">
    <property type="entry name" value="MmgE/PrpD_sf"/>
</dbReference>
<dbReference type="EMBL" id="UINC01007608">
    <property type="protein sequence ID" value="SVA34246.1"/>
    <property type="molecule type" value="Genomic_DNA"/>
</dbReference>
<gene>
    <name evidence="4" type="ORF">METZ01_LOCUS87100</name>
</gene>
<dbReference type="InterPro" id="IPR045337">
    <property type="entry name" value="MmgE_PrpD_C"/>
</dbReference>
<name>A0A381V1G5_9ZZZZ</name>
<dbReference type="Gene3D" id="1.10.4100.10">
    <property type="entry name" value="2-methylcitrate dehydratase PrpD"/>
    <property type="match status" value="1"/>
</dbReference>
<proteinExistence type="inferred from homology"/>
<dbReference type="Pfam" id="PF19305">
    <property type="entry name" value="MmgE_PrpD_C"/>
    <property type="match status" value="1"/>
</dbReference>
<dbReference type="AlphaFoldDB" id="A0A381V1G5"/>
<reference evidence="4" key="1">
    <citation type="submission" date="2018-05" db="EMBL/GenBank/DDBJ databases">
        <authorList>
            <person name="Lanie J.A."/>
            <person name="Ng W.-L."/>
            <person name="Kazmierczak K.M."/>
            <person name="Andrzejewski T.M."/>
            <person name="Davidsen T.M."/>
            <person name="Wayne K.J."/>
            <person name="Tettelin H."/>
            <person name="Glass J.I."/>
            <person name="Rusch D."/>
            <person name="Podicherti R."/>
            <person name="Tsui H.-C.T."/>
            <person name="Winkler M.E."/>
        </authorList>
    </citation>
    <scope>NUCLEOTIDE SEQUENCE</scope>
</reference>
<dbReference type="InterPro" id="IPR042188">
    <property type="entry name" value="MmgE/PrpD_sf_2"/>
</dbReference>
<dbReference type="Gene3D" id="3.30.1330.120">
    <property type="entry name" value="2-methylcitrate dehydratase PrpD"/>
    <property type="match status" value="1"/>
</dbReference>
<dbReference type="Pfam" id="PF03972">
    <property type="entry name" value="MmgE_PrpD_N"/>
    <property type="match status" value="1"/>
</dbReference>
<dbReference type="GO" id="GO:0016829">
    <property type="term" value="F:lyase activity"/>
    <property type="evidence" value="ECO:0007669"/>
    <property type="project" value="InterPro"/>
</dbReference>
<sequence>MSSETTTLARFVAGLNFEDIPRDVIERTQFLIMDHVGIALRARYAADLNEAMNNALTGLGFTGGAASVIGDPQMYAPPAAAFYNGNLAHSLDFDDTHARGSIHPSAPILPAAFAAAEMTGADGRALVAGIIAGYETQIRISMALGPSEHYQQGFHPTATCGVFGAAAAAGRILDLSPEQVESAFGLCGSQAAGSMQFLADGSWNKPFHTGYAAMSGLISATLAQQGFTGAKKALEGNRGGFLNAYAPHPNPTEVISELGKRFETMEIGVKPYPSCRYGHAAIDALIGLRTTHQLNYQDIESVQVGLPKTGWNIVGDPESDKQNPTNYVEGQFSMPFVAAVALRDGQMTWDDYARHLGDSDTLALCRKIHTVVDDRAEAEFPANMSGVVEVATTSGTFEEMVVTPKGEPANFLSAGEMRAKFDALVDPYLNDTSCGMLADAILSVEDAKDIQEILAMTRPSSQEPLRAVHKGT</sequence>
<evidence type="ECO:0000256" key="1">
    <source>
        <dbReference type="ARBA" id="ARBA00006174"/>
    </source>
</evidence>
<evidence type="ECO:0000259" key="3">
    <source>
        <dbReference type="Pfam" id="PF19305"/>
    </source>
</evidence>
<organism evidence="4">
    <name type="scientific">marine metagenome</name>
    <dbReference type="NCBI Taxonomy" id="408172"/>
    <lineage>
        <taxon>unclassified sequences</taxon>
        <taxon>metagenomes</taxon>
        <taxon>ecological metagenomes</taxon>
    </lineage>
</organism>
<accession>A0A381V1G5</accession>
<dbReference type="PANTHER" id="PTHR16943:SF8">
    <property type="entry name" value="2-METHYLCITRATE DEHYDRATASE"/>
    <property type="match status" value="1"/>
</dbReference>
<dbReference type="InterPro" id="IPR005656">
    <property type="entry name" value="MmgE_PrpD"/>
</dbReference>
<dbReference type="InterPro" id="IPR042183">
    <property type="entry name" value="MmgE/PrpD_sf_1"/>
</dbReference>
<dbReference type="InterPro" id="IPR045336">
    <property type="entry name" value="MmgE_PrpD_N"/>
</dbReference>
<evidence type="ECO:0000259" key="2">
    <source>
        <dbReference type="Pfam" id="PF03972"/>
    </source>
</evidence>
<comment type="similarity">
    <text evidence="1">Belongs to the PrpD family.</text>
</comment>
<evidence type="ECO:0008006" key="5">
    <source>
        <dbReference type="Google" id="ProtNLM"/>
    </source>
</evidence>
<evidence type="ECO:0000313" key="4">
    <source>
        <dbReference type="EMBL" id="SVA34246.1"/>
    </source>
</evidence>
<dbReference type="SUPFAM" id="SSF103378">
    <property type="entry name" value="2-methylcitrate dehydratase PrpD"/>
    <property type="match status" value="1"/>
</dbReference>
<protein>
    <recommendedName>
        <fullName evidence="5">MmgE/PrpD family protein</fullName>
    </recommendedName>
</protein>